<keyword evidence="5" id="KW-0862">Zinc</keyword>
<dbReference type="InterPro" id="IPR001261">
    <property type="entry name" value="ArgE/DapE_CS"/>
</dbReference>
<dbReference type="GO" id="GO:0016787">
    <property type="term" value="F:hydrolase activity"/>
    <property type="evidence" value="ECO:0007669"/>
    <property type="project" value="UniProtKB-KW"/>
</dbReference>
<proteinExistence type="inferred from homology"/>
<dbReference type="Pfam" id="PF07687">
    <property type="entry name" value="M20_dimer"/>
    <property type="match status" value="1"/>
</dbReference>
<name>A0A0R1K9U3_9LACO</name>
<organism evidence="7 8">
    <name type="scientific">Companilactobacillus nodensis DSM 19682 = JCM 14932 = NBRC 107160</name>
    <dbReference type="NCBI Taxonomy" id="1423775"/>
    <lineage>
        <taxon>Bacteria</taxon>
        <taxon>Bacillati</taxon>
        <taxon>Bacillota</taxon>
        <taxon>Bacilli</taxon>
        <taxon>Lactobacillales</taxon>
        <taxon>Lactobacillaceae</taxon>
        <taxon>Companilactobacillus</taxon>
    </lineage>
</organism>
<dbReference type="OrthoDB" id="9792335at2"/>
<dbReference type="PROSITE" id="PS00759">
    <property type="entry name" value="ARGE_DAPE_CPG2_2"/>
    <property type="match status" value="1"/>
</dbReference>
<protein>
    <submittedName>
        <fullName evidence="7">Succinyl-diaminopimelate desuccinylase</fullName>
    </submittedName>
</protein>
<dbReference type="InterPro" id="IPR011650">
    <property type="entry name" value="Peptidase_M20_dimer"/>
</dbReference>
<dbReference type="SUPFAM" id="SSF53187">
    <property type="entry name" value="Zn-dependent exopeptidases"/>
    <property type="match status" value="1"/>
</dbReference>
<dbReference type="eggNOG" id="COG0624">
    <property type="taxonomic scope" value="Bacteria"/>
</dbReference>
<dbReference type="InterPro" id="IPR002933">
    <property type="entry name" value="Peptidase_M20"/>
</dbReference>
<reference evidence="7 8" key="1">
    <citation type="journal article" date="2015" name="Genome Announc.">
        <title>Expanding the biotechnology potential of lactobacilli through comparative genomics of 213 strains and associated genera.</title>
        <authorList>
            <person name="Sun Z."/>
            <person name="Harris H.M."/>
            <person name="McCann A."/>
            <person name="Guo C."/>
            <person name="Argimon S."/>
            <person name="Zhang W."/>
            <person name="Yang X."/>
            <person name="Jeffery I.B."/>
            <person name="Cooney J.C."/>
            <person name="Kagawa T.F."/>
            <person name="Liu W."/>
            <person name="Song Y."/>
            <person name="Salvetti E."/>
            <person name="Wrobel A."/>
            <person name="Rasinkangas P."/>
            <person name="Parkhill J."/>
            <person name="Rea M.C."/>
            <person name="O'Sullivan O."/>
            <person name="Ritari J."/>
            <person name="Douillard F.P."/>
            <person name="Paul Ross R."/>
            <person name="Yang R."/>
            <person name="Briner A.E."/>
            <person name="Felis G.E."/>
            <person name="de Vos W.M."/>
            <person name="Barrangou R."/>
            <person name="Klaenhammer T.R."/>
            <person name="Caufield P.W."/>
            <person name="Cui Y."/>
            <person name="Zhang H."/>
            <person name="O'Toole P.W."/>
        </authorList>
    </citation>
    <scope>NUCLEOTIDE SEQUENCE [LARGE SCALE GENOMIC DNA]</scope>
    <source>
        <strain evidence="7 8">DSM 19682</strain>
    </source>
</reference>
<dbReference type="Pfam" id="PF01546">
    <property type="entry name" value="Peptidase_M20"/>
    <property type="match status" value="1"/>
</dbReference>
<sequence>MEKSERLEILDDLIKLKTVNGNEKLVADYLKELFDKHNIETEMVKYDEGRYNLIATIKKGNGPVLGFTGHEDVVAPVDESKWNYDSSFKPKHIDGKIFGRGTSDMKGGLAGMAIALIELNEDESFKGNIKFIATVGEEIGELGAKQLSDAGYANDLKALIVGEPSNSTSKLVTDKLAASGLIRITQPNPSQYGRHSIFSAHKGSVTYQVISRGKAAHSSMPEVGINALDNLVTYYNKQNEYFAKLTNADDDVLGKTKPSVTVFKSGDQENTIPDYAEMTVKIRTIPEYNNDQIIEELNELIKGMNDADPRMNLELKVESSNWPVKTDLDSSFLQMARDAFKEVWTQDAVAVGAPGGTDASQFVEANHDLEVIVAGPGNESAHQINEFVFEDDYLKFIDIYKMIAQKFFA</sequence>
<dbReference type="RefSeq" id="WP_025024500.1">
    <property type="nucleotide sequence ID" value="NZ_AZDZ01000003.1"/>
</dbReference>
<accession>A0A0R1K9U3</accession>
<dbReference type="CDD" id="cd08659">
    <property type="entry name" value="M20_ArgE_DapE-like"/>
    <property type="match status" value="1"/>
</dbReference>
<comment type="cofactor">
    <cofactor evidence="1">
        <name>Zn(2+)</name>
        <dbReference type="ChEBI" id="CHEBI:29105"/>
    </cofactor>
</comment>
<dbReference type="STRING" id="1423775.FD03_GL001868"/>
<dbReference type="InterPro" id="IPR050072">
    <property type="entry name" value="Peptidase_M20A"/>
</dbReference>
<keyword evidence="3" id="KW-0479">Metal-binding</keyword>
<dbReference type="Gene3D" id="3.30.70.360">
    <property type="match status" value="1"/>
</dbReference>
<evidence type="ECO:0000313" key="8">
    <source>
        <dbReference type="Proteomes" id="UP000051248"/>
    </source>
</evidence>
<comment type="caution">
    <text evidence="7">The sequence shown here is derived from an EMBL/GenBank/DDBJ whole genome shotgun (WGS) entry which is preliminary data.</text>
</comment>
<dbReference type="PANTHER" id="PTHR43808:SF8">
    <property type="entry name" value="PEPTIDASE M20 DIMERISATION DOMAIN-CONTAINING PROTEIN"/>
    <property type="match status" value="1"/>
</dbReference>
<dbReference type="NCBIfam" id="NF006365">
    <property type="entry name" value="PRK08588.1"/>
    <property type="match status" value="1"/>
</dbReference>
<dbReference type="SUPFAM" id="SSF55031">
    <property type="entry name" value="Bacterial exopeptidase dimerisation domain"/>
    <property type="match status" value="1"/>
</dbReference>
<evidence type="ECO:0000256" key="4">
    <source>
        <dbReference type="ARBA" id="ARBA00022801"/>
    </source>
</evidence>
<dbReference type="InterPro" id="IPR036264">
    <property type="entry name" value="Bact_exopeptidase_dim_dom"/>
</dbReference>
<keyword evidence="4" id="KW-0378">Hydrolase</keyword>
<evidence type="ECO:0000256" key="5">
    <source>
        <dbReference type="ARBA" id="ARBA00022833"/>
    </source>
</evidence>
<comment type="similarity">
    <text evidence="2">Belongs to the peptidase M20A family.</text>
</comment>
<dbReference type="Gene3D" id="3.40.630.10">
    <property type="entry name" value="Zn peptidases"/>
    <property type="match status" value="2"/>
</dbReference>
<evidence type="ECO:0000256" key="3">
    <source>
        <dbReference type="ARBA" id="ARBA00022723"/>
    </source>
</evidence>
<gene>
    <name evidence="7" type="ORF">FD03_GL001868</name>
</gene>
<evidence type="ECO:0000313" key="7">
    <source>
        <dbReference type="EMBL" id="KRK80447.1"/>
    </source>
</evidence>
<dbReference type="AlphaFoldDB" id="A0A0R1K9U3"/>
<dbReference type="Proteomes" id="UP000051248">
    <property type="component" value="Unassembled WGS sequence"/>
</dbReference>
<dbReference type="PANTHER" id="PTHR43808">
    <property type="entry name" value="ACETYLORNITHINE DEACETYLASE"/>
    <property type="match status" value="1"/>
</dbReference>
<evidence type="ECO:0000256" key="1">
    <source>
        <dbReference type="ARBA" id="ARBA00001947"/>
    </source>
</evidence>
<feature type="domain" description="Peptidase M20 dimerisation" evidence="6">
    <location>
        <begin position="200"/>
        <end position="303"/>
    </location>
</feature>
<dbReference type="GO" id="GO:0046872">
    <property type="term" value="F:metal ion binding"/>
    <property type="evidence" value="ECO:0007669"/>
    <property type="project" value="UniProtKB-KW"/>
</dbReference>
<dbReference type="PATRIC" id="fig|1423775.4.peg.1906"/>
<evidence type="ECO:0000259" key="6">
    <source>
        <dbReference type="Pfam" id="PF07687"/>
    </source>
</evidence>
<keyword evidence="8" id="KW-1185">Reference proteome</keyword>
<dbReference type="PROSITE" id="PS00758">
    <property type="entry name" value="ARGE_DAPE_CPG2_1"/>
    <property type="match status" value="1"/>
</dbReference>
<dbReference type="EMBL" id="AZDZ01000003">
    <property type="protein sequence ID" value="KRK80447.1"/>
    <property type="molecule type" value="Genomic_DNA"/>
</dbReference>
<evidence type="ECO:0000256" key="2">
    <source>
        <dbReference type="ARBA" id="ARBA00006247"/>
    </source>
</evidence>